<dbReference type="PROSITE" id="PS51257">
    <property type="entry name" value="PROKAR_LIPOPROTEIN"/>
    <property type="match status" value="1"/>
</dbReference>
<dbReference type="Proteomes" id="UP001054252">
    <property type="component" value="Unassembled WGS sequence"/>
</dbReference>
<feature type="compositionally biased region" description="Basic and acidic residues" evidence="1">
    <location>
        <begin position="125"/>
        <end position="140"/>
    </location>
</feature>
<evidence type="ECO:0000313" key="2">
    <source>
        <dbReference type="EMBL" id="GKV24551.1"/>
    </source>
</evidence>
<gene>
    <name evidence="2" type="ORF">SLEP1_g34150</name>
</gene>
<feature type="region of interest" description="Disordered" evidence="1">
    <location>
        <begin position="221"/>
        <end position="291"/>
    </location>
</feature>
<name>A0AAV5KJ76_9ROSI</name>
<feature type="region of interest" description="Disordered" evidence="1">
    <location>
        <begin position="106"/>
        <end position="148"/>
    </location>
</feature>
<reference evidence="2 3" key="1">
    <citation type="journal article" date="2021" name="Commun. Biol.">
        <title>The genome of Shorea leprosula (Dipterocarpaceae) highlights the ecological relevance of drought in aseasonal tropical rainforests.</title>
        <authorList>
            <person name="Ng K.K.S."/>
            <person name="Kobayashi M.J."/>
            <person name="Fawcett J.A."/>
            <person name="Hatakeyama M."/>
            <person name="Paape T."/>
            <person name="Ng C.H."/>
            <person name="Ang C.C."/>
            <person name="Tnah L.H."/>
            <person name="Lee C.T."/>
            <person name="Nishiyama T."/>
            <person name="Sese J."/>
            <person name="O'Brien M.J."/>
            <person name="Copetti D."/>
            <person name="Mohd Noor M.I."/>
            <person name="Ong R.C."/>
            <person name="Putra M."/>
            <person name="Sireger I.Z."/>
            <person name="Indrioko S."/>
            <person name="Kosugi Y."/>
            <person name="Izuno A."/>
            <person name="Isagi Y."/>
            <person name="Lee S.L."/>
            <person name="Shimizu K.K."/>
        </authorList>
    </citation>
    <scope>NUCLEOTIDE SEQUENCE [LARGE SCALE GENOMIC DNA]</scope>
    <source>
        <strain evidence="2">214</strain>
    </source>
</reference>
<sequence>MANSRQPGGFCGGYAGEMGFQSYPNTGTGCDPKNYPDDIFELFGSPQNPTMEMQINSQQHRQPDGTIHGNGFPDPTNIYVQTTGTSDSQQHAQPTGKSYQISVSVPLSSDQTNINVQTTRTPRMTPEEQAARKKENDKRFREKKKKERIEMESKLKEFDDENKKLKKKIADLIQNLQSKTEMIEKLKSDLDELKQQSEKESAIERKLLKIKDFKMFINEGTKHYKEPTQNQFPSDEERHSEELLAAARPVAVEGDDSGDENGDSKKKKKRAAPSAPSGRRSGKVPRVEDMDDELIETGQVTSAAKRVCFDARAHQRQGSTSNPTAMVTDPYSITECLRILNTMGGIPYSIVKKAKAKFESQDEREYFVGLTDEDWRRGWVKDLEDS</sequence>
<evidence type="ECO:0000256" key="1">
    <source>
        <dbReference type="SAM" id="MobiDB-lite"/>
    </source>
</evidence>
<comment type="caution">
    <text evidence="2">The sequence shown here is derived from an EMBL/GenBank/DDBJ whole genome shotgun (WGS) entry which is preliminary data.</text>
</comment>
<feature type="compositionally biased region" description="Polar residues" evidence="1">
    <location>
        <begin position="106"/>
        <end position="122"/>
    </location>
</feature>
<dbReference type="EMBL" id="BPVZ01000066">
    <property type="protein sequence ID" value="GKV24551.1"/>
    <property type="molecule type" value="Genomic_DNA"/>
</dbReference>
<dbReference type="AlphaFoldDB" id="A0AAV5KJ76"/>
<feature type="region of interest" description="Disordered" evidence="1">
    <location>
        <begin position="54"/>
        <end position="75"/>
    </location>
</feature>
<proteinExistence type="predicted"/>
<keyword evidence="3" id="KW-1185">Reference proteome</keyword>
<evidence type="ECO:0000313" key="3">
    <source>
        <dbReference type="Proteomes" id="UP001054252"/>
    </source>
</evidence>
<protein>
    <submittedName>
        <fullName evidence="2">Uncharacterized protein</fullName>
    </submittedName>
</protein>
<organism evidence="2 3">
    <name type="scientific">Rubroshorea leprosula</name>
    <dbReference type="NCBI Taxonomy" id="152421"/>
    <lineage>
        <taxon>Eukaryota</taxon>
        <taxon>Viridiplantae</taxon>
        <taxon>Streptophyta</taxon>
        <taxon>Embryophyta</taxon>
        <taxon>Tracheophyta</taxon>
        <taxon>Spermatophyta</taxon>
        <taxon>Magnoliopsida</taxon>
        <taxon>eudicotyledons</taxon>
        <taxon>Gunneridae</taxon>
        <taxon>Pentapetalae</taxon>
        <taxon>rosids</taxon>
        <taxon>malvids</taxon>
        <taxon>Malvales</taxon>
        <taxon>Dipterocarpaceae</taxon>
        <taxon>Rubroshorea</taxon>
    </lineage>
</organism>
<accession>A0AAV5KJ76</accession>